<keyword evidence="4" id="KW-1185">Reference proteome</keyword>
<accession>A0A1Q3C1Q0</accession>
<dbReference type="InterPro" id="IPR015421">
    <property type="entry name" value="PyrdxlP-dep_Trfase_major"/>
</dbReference>
<evidence type="ECO:0000259" key="2">
    <source>
        <dbReference type="Pfam" id="PF00155"/>
    </source>
</evidence>
<dbReference type="AlphaFoldDB" id="A0A1Q3C1Q0"/>
<protein>
    <submittedName>
        <fullName evidence="3">Aminotran_1_2 domain-containing protein</fullName>
    </submittedName>
</protein>
<dbReference type="Pfam" id="PF00155">
    <property type="entry name" value="Aminotran_1_2"/>
    <property type="match status" value="1"/>
</dbReference>
<dbReference type="PANTHER" id="PTHR45744">
    <property type="entry name" value="TYROSINE AMINOTRANSFERASE"/>
    <property type="match status" value="1"/>
</dbReference>
<dbReference type="STRING" id="3775.A0A1Q3C1Q0"/>
<name>A0A1Q3C1Q0_CEPFO</name>
<dbReference type="GO" id="GO:0030170">
    <property type="term" value="F:pyridoxal phosphate binding"/>
    <property type="evidence" value="ECO:0007669"/>
    <property type="project" value="InterPro"/>
</dbReference>
<gene>
    <name evidence="3" type="ORF">CFOL_v3_17534</name>
</gene>
<proteinExistence type="predicted"/>
<dbReference type="EMBL" id="BDDD01001184">
    <property type="protein sequence ID" value="GAV74052.1"/>
    <property type="molecule type" value="Genomic_DNA"/>
</dbReference>
<feature type="transmembrane region" description="Helical" evidence="1">
    <location>
        <begin position="43"/>
        <end position="62"/>
    </location>
</feature>
<dbReference type="Proteomes" id="UP000187406">
    <property type="component" value="Unassembled WGS sequence"/>
</dbReference>
<dbReference type="GO" id="GO:0006572">
    <property type="term" value="P:L-tyrosine catabolic process"/>
    <property type="evidence" value="ECO:0007669"/>
    <property type="project" value="TreeGrafter"/>
</dbReference>
<dbReference type="PANTHER" id="PTHR45744:SF11">
    <property type="entry name" value="TYROSINE AMINOTRANSFERASE"/>
    <property type="match status" value="1"/>
</dbReference>
<dbReference type="GO" id="GO:0004838">
    <property type="term" value="F:L-tyrosine-2-oxoglutarate transaminase activity"/>
    <property type="evidence" value="ECO:0007669"/>
    <property type="project" value="TreeGrafter"/>
</dbReference>
<dbReference type="InParanoid" id="A0A1Q3C1Q0"/>
<dbReference type="InterPro" id="IPR015424">
    <property type="entry name" value="PyrdxlP-dep_Trfase"/>
</dbReference>
<feature type="non-terminal residue" evidence="3">
    <location>
        <position position="1"/>
    </location>
</feature>
<feature type="domain" description="Aminotransferase class I/classII large" evidence="2">
    <location>
        <begin position="16"/>
        <end position="79"/>
    </location>
</feature>
<dbReference type="Gene3D" id="3.40.640.10">
    <property type="entry name" value="Type I PLP-dependent aspartate aminotransferase-like (Major domain)"/>
    <property type="match status" value="1"/>
</dbReference>
<keyword evidence="1" id="KW-1133">Transmembrane helix</keyword>
<organism evidence="3 4">
    <name type="scientific">Cephalotus follicularis</name>
    <name type="common">Albany pitcher plant</name>
    <dbReference type="NCBI Taxonomy" id="3775"/>
    <lineage>
        <taxon>Eukaryota</taxon>
        <taxon>Viridiplantae</taxon>
        <taxon>Streptophyta</taxon>
        <taxon>Embryophyta</taxon>
        <taxon>Tracheophyta</taxon>
        <taxon>Spermatophyta</taxon>
        <taxon>Magnoliopsida</taxon>
        <taxon>eudicotyledons</taxon>
        <taxon>Gunneridae</taxon>
        <taxon>Pentapetalae</taxon>
        <taxon>rosids</taxon>
        <taxon>fabids</taxon>
        <taxon>Oxalidales</taxon>
        <taxon>Cephalotaceae</taxon>
        <taxon>Cephalotus</taxon>
    </lineage>
</organism>
<evidence type="ECO:0000313" key="3">
    <source>
        <dbReference type="EMBL" id="GAV74052.1"/>
    </source>
</evidence>
<evidence type="ECO:0000313" key="4">
    <source>
        <dbReference type="Proteomes" id="UP000187406"/>
    </source>
</evidence>
<dbReference type="InterPro" id="IPR004839">
    <property type="entry name" value="Aminotransferase_I/II_large"/>
</dbReference>
<evidence type="ECO:0000256" key="1">
    <source>
        <dbReference type="SAM" id="Phobius"/>
    </source>
</evidence>
<reference evidence="4" key="1">
    <citation type="submission" date="2016-04" db="EMBL/GenBank/DDBJ databases">
        <title>Cephalotus genome sequencing.</title>
        <authorList>
            <person name="Fukushima K."/>
            <person name="Hasebe M."/>
            <person name="Fang X."/>
        </authorList>
    </citation>
    <scope>NUCLEOTIDE SEQUENCE [LARGE SCALE GENOMIC DNA]</scope>
    <source>
        <strain evidence="4">cv. St1</strain>
    </source>
</reference>
<comment type="caution">
    <text evidence="3">The sequence shown here is derived from an EMBL/GenBank/DDBJ whole genome shotgun (WGS) entry which is preliminary data.</text>
</comment>
<sequence length="105" mass="11618">LNSKRAIAAYLNCDLIAETATKLGILVIADEVYGHIVFGSTPFLPMGLFASIVPVLTLGSIYKRWIVLRWRIGWIVTNDPNGILNSSGLRFLSLYVSQFILFVSS</sequence>
<dbReference type="SUPFAM" id="SSF53383">
    <property type="entry name" value="PLP-dependent transferases"/>
    <property type="match status" value="1"/>
</dbReference>
<keyword evidence="1" id="KW-0472">Membrane</keyword>
<keyword evidence="1" id="KW-0812">Transmembrane</keyword>
<dbReference type="OrthoDB" id="7042322at2759"/>